<protein>
    <submittedName>
        <fullName evidence="1">RCG35475</fullName>
    </submittedName>
</protein>
<reference evidence="1 2" key="1">
    <citation type="submission" date="2005-07" db="EMBL/GenBank/DDBJ databases">
        <authorList>
            <person name="Mural R.J."/>
            <person name="Li P.W."/>
            <person name="Adams M.D."/>
            <person name="Amanatides P.G."/>
            <person name="Baden-Tillson H."/>
            <person name="Barnstead M."/>
            <person name="Chin S.H."/>
            <person name="Dew I."/>
            <person name="Evans C.A."/>
            <person name="Ferriera S."/>
            <person name="Flanigan M."/>
            <person name="Fosler C."/>
            <person name="Glodek A."/>
            <person name="Gu Z."/>
            <person name="Holt R.A."/>
            <person name="Jennings D."/>
            <person name="Kraft C.L."/>
            <person name="Lu F."/>
            <person name="Nguyen T."/>
            <person name="Nusskern D.R."/>
            <person name="Pfannkoch C.M."/>
            <person name="Sitter C."/>
            <person name="Sutton G.G."/>
            <person name="Venter J.C."/>
            <person name="Wang Z."/>
            <person name="Woodage T."/>
            <person name="Zheng X.H."/>
            <person name="Zhong F."/>
        </authorList>
    </citation>
    <scope>NUCLEOTIDE SEQUENCE [LARGE SCALE GENOMIC DNA]</scope>
    <source>
        <strain>BN</strain>
        <strain evidence="2">Sprague-Dawley</strain>
    </source>
</reference>
<dbReference type="Proteomes" id="UP000234681">
    <property type="component" value="Chromosome 10"/>
</dbReference>
<gene>
    <name evidence="1" type="ORF">rCG_35475</name>
</gene>
<organism evidence="1 2">
    <name type="scientific">Rattus norvegicus</name>
    <name type="common">Rat</name>
    <dbReference type="NCBI Taxonomy" id="10116"/>
    <lineage>
        <taxon>Eukaryota</taxon>
        <taxon>Metazoa</taxon>
        <taxon>Chordata</taxon>
        <taxon>Craniata</taxon>
        <taxon>Vertebrata</taxon>
        <taxon>Euteleostomi</taxon>
        <taxon>Mammalia</taxon>
        <taxon>Eutheria</taxon>
        <taxon>Euarchontoglires</taxon>
        <taxon>Glires</taxon>
        <taxon>Rodentia</taxon>
        <taxon>Myomorpha</taxon>
        <taxon>Muroidea</taxon>
        <taxon>Muridae</taxon>
        <taxon>Murinae</taxon>
        <taxon>Rattus</taxon>
    </lineage>
</organism>
<evidence type="ECO:0000313" key="1">
    <source>
        <dbReference type="EMBL" id="EDM06538.1"/>
    </source>
</evidence>
<sequence>MVLSAASTCSGTCNHDIPLRGPWADSPVREHLESFPMQIEHR</sequence>
<dbReference type="AlphaFoldDB" id="A6HKI3"/>
<evidence type="ECO:0000313" key="2">
    <source>
        <dbReference type="Proteomes" id="UP000234681"/>
    </source>
</evidence>
<dbReference type="EMBL" id="CH473948">
    <property type="protein sequence ID" value="EDM06538.1"/>
    <property type="molecule type" value="Genomic_DNA"/>
</dbReference>
<proteinExistence type="predicted"/>
<accession>A6HKI3</accession>
<name>A6HKI3_RAT</name>